<dbReference type="Proteomes" id="UP000324800">
    <property type="component" value="Unassembled WGS sequence"/>
</dbReference>
<accession>A0A5J4W180</accession>
<organism evidence="1 2">
    <name type="scientific">Streblomastix strix</name>
    <dbReference type="NCBI Taxonomy" id="222440"/>
    <lineage>
        <taxon>Eukaryota</taxon>
        <taxon>Metamonada</taxon>
        <taxon>Preaxostyla</taxon>
        <taxon>Oxymonadida</taxon>
        <taxon>Streblomastigidae</taxon>
        <taxon>Streblomastix</taxon>
    </lineage>
</organism>
<sequence>MPQSQILSLIQTLQRSRDLCIEEEEQPQREIQTEKSRRYRYNINKYKEVPRKTAQVEPEQVVKDINLSHPNLEEQKFIIDTIWRYDDSCKKGEDFIFNSGNYIKLLALVTQEEEKDIEKNQRWFYTVSSI</sequence>
<protein>
    <submittedName>
        <fullName evidence="1">Uncharacterized protein</fullName>
    </submittedName>
</protein>
<gene>
    <name evidence="1" type="ORF">EZS28_015921</name>
</gene>
<comment type="caution">
    <text evidence="1">The sequence shown here is derived from an EMBL/GenBank/DDBJ whole genome shotgun (WGS) entry which is preliminary data.</text>
</comment>
<evidence type="ECO:0000313" key="1">
    <source>
        <dbReference type="EMBL" id="KAA6388552.1"/>
    </source>
</evidence>
<dbReference type="EMBL" id="SNRW01003940">
    <property type="protein sequence ID" value="KAA6388552.1"/>
    <property type="molecule type" value="Genomic_DNA"/>
</dbReference>
<reference evidence="1 2" key="1">
    <citation type="submission" date="2019-03" db="EMBL/GenBank/DDBJ databases">
        <title>Single cell metagenomics reveals metabolic interactions within the superorganism composed of flagellate Streblomastix strix and complex community of Bacteroidetes bacteria on its surface.</title>
        <authorList>
            <person name="Treitli S.C."/>
            <person name="Kolisko M."/>
            <person name="Husnik F."/>
            <person name="Keeling P."/>
            <person name="Hampl V."/>
        </authorList>
    </citation>
    <scope>NUCLEOTIDE SEQUENCE [LARGE SCALE GENOMIC DNA]</scope>
    <source>
        <strain evidence="1">ST1C</strain>
    </source>
</reference>
<evidence type="ECO:0000313" key="2">
    <source>
        <dbReference type="Proteomes" id="UP000324800"/>
    </source>
</evidence>
<proteinExistence type="predicted"/>
<name>A0A5J4W180_9EUKA</name>
<dbReference type="AlphaFoldDB" id="A0A5J4W180"/>